<dbReference type="Proteomes" id="UP001174691">
    <property type="component" value="Unassembled WGS sequence"/>
</dbReference>
<reference evidence="1" key="1">
    <citation type="submission" date="2022-07" db="EMBL/GenBank/DDBJ databases">
        <title>Fungi with potential for degradation of polypropylene.</title>
        <authorList>
            <person name="Gostincar C."/>
        </authorList>
    </citation>
    <scope>NUCLEOTIDE SEQUENCE</scope>
    <source>
        <strain evidence="1">EXF-13287</strain>
    </source>
</reference>
<evidence type="ECO:0000313" key="1">
    <source>
        <dbReference type="EMBL" id="KAJ9165121.1"/>
    </source>
</evidence>
<organism evidence="1 2">
    <name type="scientific">Coniochaeta hoffmannii</name>
    <dbReference type="NCBI Taxonomy" id="91930"/>
    <lineage>
        <taxon>Eukaryota</taxon>
        <taxon>Fungi</taxon>
        <taxon>Dikarya</taxon>
        <taxon>Ascomycota</taxon>
        <taxon>Pezizomycotina</taxon>
        <taxon>Sordariomycetes</taxon>
        <taxon>Sordariomycetidae</taxon>
        <taxon>Coniochaetales</taxon>
        <taxon>Coniochaetaceae</taxon>
        <taxon>Coniochaeta</taxon>
    </lineage>
</organism>
<dbReference type="AlphaFoldDB" id="A0AA38VTP6"/>
<sequence length="149" mass="16845">MYLDHQHQVQQADLLADKFLSAVAFRLPNMSKNKVQVGHIFAIQDTDCLDLIPPIGSSVQIEVQLKHTMKVPDEEDLPTDEQRRRAADHVRKGIKNLKGEAQPVHFLATYIDQIVKPASTEGKANRDKVVSALSVLFQKKEPKLAGWRR</sequence>
<accession>A0AA38VTP6</accession>
<keyword evidence="2" id="KW-1185">Reference proteome</keyword>
<proteinExistence type="predicted"/>
<evidence type="ECO:0000313" key="2">
    <source>
        <dbReference type="Proteomes" id="UP001174691"/>
    </source>
</evidence>
<name>A0AA38VTP6_9PEZI</name>
<protein>
    <submittedName>
        <fullName evidence="1">Uncharacterized protein</fullName>
    </submittedName>
</protein>
<comment type="caution">
    <text evidence="1">The sequence shown here is derived from an EMBL/GenBank/DDBJ whole genome shotgun (WGS) entry which is preliminary data.</text>
</comment>
<dbReference type="EMBL" id="JANBVN010000006">
    <property type="protein sequence ID" value="KAJ9165121.1"/>
    <property type="molecule type" value="Genomic_DNA"/>
</dbReference>
<gene>
    <name evidence="1" type="ORF">NKR19_g680</name>
</gene>